<name>A0A329R3D4_9ACTN</name>
<dbReference type="Pfam" id="PF26366">
    <property type="entry name" value="DUF8094"/>
    <property type="match status" value="1"/>
</dbReference>
<evidence type="ECO:0000256" key="1">
    <source>
        <dbReference type="SAM" id="MobiDB-lite"/>
    </source>
</evidence>
<organism evidence="4 5">
    <name type="scientific">Phytoactinopolyspora halophila</name>
    <dbReference type="NCBI Taxonomy" id="1981511"/>
    <lineage>
        <taxon>Bacteria</taxon>
        <taxon>Bacillati</taxon>
        <taxon>Actinomycetota</taxon>
        <taxon>Actinomycetes</taxon>
        <taxon>Jiangellales</taxon>
        <taxon>Jiangellaceae</taxon>
        <taxon>Phytoactinopolyspora</taxon>
    </lineage>
</organism>
<dbReference type="InterPro" id="IPR058407">
    <property type="entry name" value="DUF8094"/>
</dbReference>
<reference evidence="4 5" key="1">
    <citation type="submission" date="2018-06" db="EMBL/GenBank/DDBJ databases">
        <title>Phytoactinopolyspora halophila sp. nov., a novel halophilic actinomycete isolated from a saline soil in China.</title>
        <authorList>
            <person name="Tang S.-K."/>
        </authorList>
    </citation>
    <scope>NUCLEOTIDE SEQUENCE [LARGE SCALE GENOMIC DNA]</scope>
    <source>
        <strain evidence="4 5">YIM 96934</strain>
    </source>
</reference>
<proteinExistence type="predicted"/>
<gene>
    <name evidence="4" type="ORF">DPM12_00045</name>
</gene>
<dbReference type="Proteomes" id="UP000250462">
    <property type="component" value="Unassembled WGS sequence"/>
</dbReference>
<feature type="transmembrane region" description="Helical" evidence="2">
    <location>
        <begin position="172"/>
        <end position="194"/>
    </location>
</feature>
<dbReference type="EMBL" id="QMIG01000001">
    <property type="protein sequence ID" value="RAW18529.1"/>
    <property type="molecule type" value="Genomic_DNA"/>
</dbReference>
<dbReference type="OrthoDB" id="4807206at2"/>
<keyword evidence="2" id="KW-1133">Transmembrane helix</keyword>
<evidence type="ECO:0000313" key="5">
    <source>
        <dbReference type="Proteomes" id="UP000250462"/>
    </source>
</evidence>
<evidence type="ECO:0000256" key="2">
    <source>
        <dbReference type="SAM" id="Phobius"/>
    </source>
</evidence>
<feature type="compositionally biased region" description="Acidic residues" evidence="1">
    <location>
        <begin position="212"/>
        <end position="221"/>
    </location>
</feature>
<feature type="compositionally biased region" description="Low complexity" evidence="1">
    <location>
        <begin position="222"/>
        <end position="235"/>
    </location>
</feature>
<evidence type="ECO:0000259" key="3">
    <source>
        <dbReference type="Pfam" id="PF26366"/>
    </source>
</evidence>
<keyword evidence="5" id="KW-1185">Reference proteome</keyword>
<dbReference type="AlphaFoldDB" id="A0A329R3D4"/>
<feature type="domain" description="DUF8094" evidence="3">
    <location>
        <begin position="271"/>
        <end position="536"/>
    </location>
</feature>
<keyword evidence="2" id="KW-0472">Membrane</keyword>
<feature type="region of interest" description="Disordered" evidence="1">
    <location>
        <begin position="199"/>
        <end position="235"/>
    </location>
</feature>
<comment type="caution">
    <text evidence="4">The sequence shown here is derived from an EMBL/GenBank/DDBJ whole genome shotgun (WGS) entry which is preliminary data.</text>
</comment>
<keyword evidence="2" id="KW-0812">Transmembrane</keyword>
<protein>
    <recommendedName>
        <fullName evidence="3">DUF8094 domain-containing protein</fullName>
    </recommendedName>
</protein>
<evidence type="ECO:0000313" key="4">
    <source>
        <dbReference type="EMBL" id="RAW18529.1"/>
    </source>
</evidence>
<accession>A0A329R3D4</accession>
<sequence>MRRFLGILLIVLGLPVLIAGGAAAVYVGPDDTIDVLDEQVSADSAVVATDTSAITLTGPTLYVSADTGTGETFVGAAHPVHVDSYLDGVALTEITDATWRGDFSTTTAGGDLDAPETAPAQLDWWRASSAGAGEQQLGVELTDEPFRLVIAGADLEPLTGVDVRVGAEIDGLFIVTVVAAALGILLVVGGILLLRRRKPASAPRDDHHDTEPGDVDEETDITEPTPLRPSSTRRPGTVQRTAVIVGIGAFALAGCAELPGEADHEAHTTVAAVTPEAAAAFFEHYTEVNNEANAEQDAELIASVETGPLLTSSQMGYEVQQAQDGDPIEPFTVEPSLIAAPEFDSYPMWFFAASEPEGDAGGSYHLVTREDAASPWKAALSTYPPAEADVPLPETDDGVATIADDSTAEQGMEVLDALVTYAEDGEEPDGIDLADAGGVNGLPDHGLEIVEGPEDPVTVEQNCSLRNDDVRWLATDGGALALATIACTQDVSLEDDFSLTLESDGYGTLPGDTPLTAMTLTHGVTFLVAVNDDGSAAVYGESMLPYEMDHTEE</sequence>
<dbReference type="RefSeq" id="WP_112256046.1">
    <property type="nucleotide sequence ID" value="NZ_QMIG01000001.1"/>
</dbReference>